<dbReference type="EMBL" id="VSRR010027139">
    <property type="protein sequence ID" value="MPC68025.1"/>
    <property type="molecule type" value="Genomic_DNA"/>
</dbReference>
<organism evidence="2 3">
    <name type="scientific">Portunus trituberculatus</name>
    <name type="common">Swimming crab</name>
    <name type="synonym">Neptunus trituberculatus</name>
    <dbReference type="NCBI Taxonomy" id="210409"/>
    <lineage>
        <taxon>Eukaryota</taxon>
        <taxon>Metazoa</taxon>
        <taxon>Ecdysozoa</taxon>
        <taxon>Arthropoda</taxon>
        <taxon>Crustacea</taxon>
        <taxon>Multicrustacea</taxon>
        <taxon>Malacostraca</taxon>
        <taxon>Eumalacostraca</taxon>
        <taxon>Eucarida</taxon>
        <taxon>Decapoda</taxon>
        <taxon>Pleocyemata</taxon>
        <taxon>Brachyura</taxon>
        <taxon>Eubrachyura</taxon>
        <taxon>Portunoidea</taxon>
        <taxon>Portunidae</taxon>
        <taxon>Portuninae</taxon>
        <taxon>Portunus</taxon>
    </lineage>
</organism>
<proteinExistence type="predicted"/>
<evidence type="ECO:0000313" key="2">
    <source>
        <dbReference type="EMBL" id="MPC68025.1"/>
    </source>
</evidence>
<feature type="region of interest" description="Disordered" evidence="1">
    <location>
        <begin position="93"/>
        <end position="115"/>
    </location>
</feature>
<reference evidence="2 3" key="1">
    <citation type="submission" date="2019-05" db="EMBL/GenBank/DDBJ databases">
        <title>Another draft genome of Portunus trituberculatus and its Hox gene families provides insights of decapod evolution.</title>
        <authorList>
            <person name="Jeong J.-H."/>
            <person name="Song I."/>
            <person name="Kim S."/>
            <person name="Choi T."/>
            <person name="Kim D."/>
            <person name="Ryu S."/>
            <person name="Kim W."/>
        </authorList>
    </citation>
    <scope>NUCLEOTIDE SEQUENCE [LARGE SCALE GENOMIC DNA]</scope>
    <source>
        <tissue evidence="2">Muscle</tissue>
    </source>
</reference>
<dbReference type="AlphaFoldDB" id="A0A5B7HEI7"/>
<accession>A0A5B7HEI7</accession>
<name>A0A5B7HEI7_PORTR</name>
<keyword evidence="3" id="KW-1185">Reference proteome</keyword>
<gene>
    <name evidence="2" type="ORF">E2C01_062215</name>
</gene>
<dbReference type="Proteomes" id="UP000324222">
    <property type="component" value="Unassembled WGS sequence"/>
</dbReference>
<sequence>MAPGCTITAVTSSVRATHATLCYCHHASTCKHLHLQKPARSSLHKATFLRGCVPAGPQAVTGTPSKEHRGRNSGNLQGRVQCNNAWLYAGGRRVNSGDGGGNSDTRISSNSLSPMSLGWSPPLLPRARQWHCGGARCRT</sequence>
<protein>
    <submittedName>
        <fullName evidence="2">Uncharacterized protein</fullName>
    </submittedName>
</protein>
<evidence type="ECO:0000313" key="3">
    <source>
        <dbReference type="Proteomes" id="UP000324222"/>
    </source>
</evidence>
<evidence type="ECO:0000256" key="1">
    <source>
        <dbReference type="SAM" id="MobiDB-lite"/>
    </source>
</evidence>
<feature type="compositionally biased region" description="Polar residues" evidence="1">
    <location>
        <begin position="105"/>
        <end position="114"/>
    </location>
</feature>
<comment type="caution">
    <text evidence="2">The sequence shown here is derived from an EMBL/GenBank/DDBJ whole genome shotgun (WGS) entry which is preliminary data.</text>
</comment>